<dbReference type="STRING" id="402600.SAMN05216188_11882"/>
<gene>
    <name evidence="2" type="ORF">SAMN05216188_11882</name>
</gene>
<accession>A0A1H9TF46</accession>
<reference evidence="3" key="1">
    <citation type="submission" date="2016-10" db="EMBL/GenBank/DDBJ databases">
        <authorList>
            <person name="Varghese N."/>
            <person name="Submissions S."/>
        </authorList>
    </citation>
    <scope>NUCLEOTIDE SEQUENCE [LARGE SCALE GENOMIC DNA]</scope>
    <source>
        <strain evidence="3">CGMCC 4.3525</strain>
    </source>
</reference>
<organism evidence="2 3">
    <name type="scientific">Lentzea xinjiangensis</name>
    <dbReference type="NCBI Taxonomy" id="402600"/>
    <lineage>
        <taxon>Bacteria</taxon>
        <taxon>Bacillati</taxon>
        <taxon>Actinomycetota</taxon>
        <taxon>Actinomycetes</taxon>
        <taxon>Pseudonocardiales</taxon>
        <taxon>Pseudonocardiaceae</taxon>
        <taxon>Lentzea</taxon>
    </lineage>
</organism>
<dbReference type="AlphaFoldDB" id="A0A1H9TF46"/>
<keyword evidence="3" id="KW-1185">Reference proteome</keyword>
<evidence type="ECO:0000313" key="3">
    <source>
        <dbReference type="Proteomes" id="UP000199352"/>
    </source>
</evidence>
<keyword evidence="1" id="KW-0812">Transmembrane</keyword>
<name>A0A1H9TF46_9PSEU</name>
<evidence type="ECO:0000313" key="2">
    <source>
        <dbReference type="EMBL" id="SER95761.1"/>
    </source>
</evidence>
<protein>
    <submittedName>
        <fullName evidence="2">Uncharacterized protein</fullName>
    </submittedName>
</protein>
<feature type="transmembrane region" description="Helical" evidence="1">
    <location>
        <begin position="78"/>
        <end position="94"/>
    </location>
</feature>
<dbReference type="Proteomes" id="UP000199352">
    <property type="component" value="Unassembled WGS sequence"/>
</dbReference>
<keyword evidence="1" id="KW-1133">Transmembrane helix</keyword>
<dbReference type="RefSeq" id="WP_089957414.1">
    <property type="nucleotide sequence ID" value="NZ_FOFR01000018.1"/>
</dbReference>
<sequence length="147" mass="16027">MQTETSRLTSGTETIEARALRSGDTIIDPATGERQSIHLATRYGALVMIWTDTVQGFALSPSLTLTIARRDVPKRNPLRHDLLAVGAVLLLPLVEWWDDRRPLERFAAVARVTVVLACVAVVVLIGGCRPSVEQGTVDKLNNAAVTR</sequence>
<feature type="transmembrane region" description="Helical" evidence="1">
    <location>
        <begin position="106"/>
        <end position="125"/>
    </location>
</feature>
<evidence type="ECO:0000256" key="1">
    <source>
        <dbReference type="SAM" id="Phobius"/>
    </source>
</evidence>
<dbReference type="EMBL" id="FOFR01000018">
    <property type="protein sequence ID" value="SER95761.1"/>
    <property type="molecule type" value="Genomic_DNA"/>
</dbReference>
<proteinExistence type="predicted"/>
<keyword evidence="1" id="KW-0472">Membrane</keyword>